<dbReference type="AlphaFoldDB" id="A0A7W7D1B7"/>
<protein>
    <submittedName>
        <fullName evidence="3">Uncharacterized protein</fullName>
    </submittedName>
</protein>
<dbReference type="Proteomes" id="UP000542210">
    <property type="component" value="Unassembled WGS sequence"/>
</dbReference>
<evidence type="ECO:0000256" key="2">
    <source>
        <dbReference type="SAM" id="Phobius"/>
    </source>
</evidence>
<dbReference type="EMBL" id="JACHND010000001">
    <property type="protein sequence ID" value="MBB4698473.1"/>
    <property type="molecule type" value="Genomic_DNA"/>
</dbReference>
<keyword evidence="2" id="KW-1133">Transmembrane helix</keyword>
<accession>A0A7W7D1B7</accession>
<proteinExistence type="predicted"/>
<sequence>MSDSWEDPPRRRPPYAKDSTGGRPADERWRTWETSLDLEGEEEPSLWRRLGGDRRGGIVIGLILLLAAALGIWFALPESSGGSGVPAAVRTDLPGAGSGAAQTSPTGASFGIESPPPPPVITPKAPGKTTAARPRRTAVPPPPASSAPSRPPVPRTSATPRRTSKPTPKPTHRRTRKPVPTTGPTAPPPPPSSSRPTSRPTRTTPQTGPSVPPPPPGG</sequence>
<evidence type="ECO:0000313" key="4">
    <source>
        <dbReference type="Proteomes" id="UP000542210"/>
    </source>
</evidence>
<feature type="transmembrane region" description="Helical" evidence="2">
    <location>
        <begin position="56"/>
        <end position="76"/>
    </location>
</feature>
<name>A0A7W7D1B7_9ACTN</name>
<feature type="compositionally biased region" description="Low complexity" evidence="1">
    <location>
        <begin position="122"/>
        <end position="132"/>
    </location>
</feature>
<dbReference type="PRINTS" id="PR01217">
    <property type="entry name" value="PRICHEXTENSN"/>
</dbReference>
<feature type="region of interest" description="Disordered" evidence="1">
    <location>
        <begin position="79"/>
        <end position="218"/>
    </location>
</feature>
<dbReference type="RefSeq" id="WP_184875342.1">
    <property type="nucleotide sequence ID" value="NZ_BOOV01000014.1"/>
</dbReference>
<feature type="region of interest" description="Disordered" evidence="1">
    <location>
        <begin position="1"/>
        <end position="29"/>
    </location>
</feature>
<reference evidence="3 4" key="1">
    <citation type="submission" date="2020-08" db="EMBL/GenBank/DDBJ databases">
        <title>Sequencing the genomes of 1000 actinobacteria strains.</title>
        <authorList>
            <person name="Klenk H.-P."/>
        </authorList>
    </citation>
    <scope>NUCLEOTIDE SEQUENCE [LARGE SCALE GENOMIC DNA]</scope>
    <source>
        <strain evidence="3 4">DSM 45784</strain>
    </source>
</reference>
<feature type="compositionally biased region" description="Pro residues" evidence="1">
    <location>
        <begin position="139"/>
        <end position="154"/>
    </location>
</feature>
<evidence type="ECO:0000256" key="1">
    <source>
        <dbReference type="SAM" id="MobiDB-lite"/>
    </source>
</evidence>
<keyword evidence="2" id="KW-0472">Membrane</keyword>
<organism evidence="3 4">
    <name type="scientific">Sphaerisporangium siamense</name>
    <dbReference type="NCBI Taxonomy" id="795645"/>
    <lineage>
        <taxon>Bacteria</taxon>
        <taxon>Bacillati</taxon>
        <taxon>Actinomycetota</taxon>
        <taxon>Actinomycetes</taxon>
        <taxon>Streptosporangiales</taxon>
        <taxon>Streptosporangiaceae</taxon>
        <taxon>Sphaerisporangium</taxon>
    </lineage>
</organism>
<keyword evidence="2" id="KW-0812">Transmembrane</keyword>
<feature type="compositionally biased region" description="Low complexity" evidence="1">
    <location>
        <begin position="194"/>
        <end position="209"/>
    </location>
</feature>
<comment type="caution">
    <text evidence="3">The sequence shown here is derived from an EMBL/GenBank/DDBJ whole genome shotgun (WGS) entry which is preliminary data.</text>
</comment>
<keyword evidence="4" id="KW-1185">Reference proteome</keyword>
<gene>
    <name evidence="3" type="ORF">BJ982_000017</name>
</gene>
<evidence type="ECO:0000313" key="3">
    <source>
        <dbReference type="EMBL" id="MBB4698473.1"/>
    </source>
</evidence>